<dbReference type="RefSeq" id="WP_260218836.1">
    <property type="nucleotide sequence ID" value="NZ_JAJAGO010000007.1"/>
</dbReference>
<dbReference type="Gene3D" id="2.130.10.10">
    <property type="entry name" value="YVTN repeat-like/Quinoprotein amine dehydrogenase"/>
    <property type="match status" value="1"/>
</dbReference>
<feature type="transmembrane region" description="Helical" evidence="2">
    <location>
        <begin position="510"/>
        <end position="536"/>
    </location>
</feature>
<dbReference type="InterPro" id="IPR007111">
    <property type="entry name" value="NACHT_NTPase"/>
</dbReference>
<comment type="caution">
    <text evidence="4">The sequence shown here is derived from an EMBL/GenBank/DDBJ whole genome shotgun (WGS) entry which is preliminary data.</text>
</comment>
<keyword evidence="2" id="KW-0812">Transmembrane</keyword>
<feature type="region of interest" description="Disordered" evidence="1">
    <location>
        <begin position="813"/>
        <end position="835"/>
    </location>
</feature>
<name>A0ABT2JUG0_9ACTN</name>
<dbReference type="Gene3D" id="3.40.50.300">
    <property type="entry name" value="P-loop containing nucleotide triphosphate hydrolases"/>
    <property type="match status" value="1"/>
</dbReference>
<evidence type="ECO:0000313" key="5">
    <source>
        <dbReference type="Proteomes" id="UP001156389"/>
    </source>
</evidence>
<dbReference type="EMBL" id="JAJAGO010000007">
    <property type="protein sequence ID" value="MCT2591517.1"/>
    <property type="molecule type" value="Genomic_DNA"/>
</dbReference>
<dbReference type="Proteomes" id="UP001156389">
    <property type="component" value="Unassembled WGS sequence"/>
</dbReference>
<proteinExistence type="predicted"/>
<dbReference type="InterPro" id="IPR027417">
    <property type="entry name" value="P-loop_NTPase"/>
</dbReference>
<feature type="transmembrane region" description="Helical" evidence="2">
    <location>
        <begin position="596"/>
        <end position="625"/>
    </location>
</feature>
<keyword evidence="2" id="KW-0472">Membrane</keyword>
<evidence type="ECO:0000256" key="1">
    <source>
        <dbReference type="SAM" id="MobiDB-lite"/>
    </source>
</evidence>
<dbReference type="InterPro" id="IPR015943">
    <property type="entry name" value="WD40/YVTN_repeat-like_dom_sf"/>
</dbReference>
<feature type="transmembrane region" description="Helical" evidence="2">
    <location>
        <begin position="470"/>
        <end position="489"/>
    </location>
</feature>
<protein>
    <submittedName>
        <fullName evidence="4">NACHT domain-containing protein</fullName>
    </submittedName>
</protein>
<gene>
    <name evidence="4" type="ORF">LHJ74_16685</name>
</gene>
<organism evidence="4 5">
    <name type="scientific">Streptomyces gossypii</name>
    <dbReference type="NCBI Taxonomy" id="2883101"/>
    <lineage>
        <taxon>Bacteria</taxon>
        <taxon>Bacillati</taxon>
        <taxon>Actinomycetota</taxon>
        <taxon>Actinomycetes</taxon>
        <taxon>Kitasatosporales</taxon>
        <taxon>Streptomycetaceae</taxon>
        <taxon>Streptomyces</taxon>
    </lineage>
</organism>
<dbReference type="PROSITE" id="PS50837">
    <property type="entry name" value="NACHT"/>
    <property type="match status" value="1"/>
</dbReference>
<dbReference type="SUPFAM" id="SSF52540">
    <property type="entry name" value="P-loop containing nucleoside triphosphate hydrolases"/>
    <property type="match status" value="1"/>
</dbReference>
<feature type="transmembrane region" description="Helical" evidence="2">
    <location>
        <begin position="658"/>
        <end position="678"/>
    </location>
</feature>
<feature type="transmembrane region" description="Helical" evidence="2">
    <location>
        <begin position="438"/>
        <end position="458"/>
    </location>
</feature>
<evidence type="ECO:0000313" key="4">
    <source>
        <dbReference type="EMBL" id="MCT2591517.1"/>
    </source>
</evidence>
<feature type="transmembrane region" description="Helical" evidence="2">
    <location>
        <begin position="548"/>
        <end position="572"/>
    </location>
</feature>
<keyword evidence="2" id="KW-1133">Transmembrane helix</keyword>
<feature type="domain" description="NACHT" evidence="3">
    <location>
        <begin position="159"/>
        <end position="247"/>
    </location>
</feature>
<dbReference type="InterPro" id="IPR011044">
    <property type="entry name" value="Quino_amine_DH_bsu"/>
</dbReference>
<sequence>MARLGWQVRGRRSRLVLFASVACVSLGLGWALIRADPESAQELTGIAGMFAGLWSLGAAGAQLLPPPAPPPEAGVAADRLAATVREQWWEEVAARQLRDPRVIPLSWDATRRPVSAPPDTVVPPVEGRVLRLSLQGRLEGDFPGAAARLAQGYRQVSSGRLVVLGEPGAGKTVLALMLTLGLLADRPAQTPVPVLLSVSSWDPVSESLDDWMVGTLATSYYGGRSQVPRLLLERRMLLPVLDGLDEIPEAARRSAVRALNEACGDGRGVVVTCRSVEYQDVIEGGSPALRRAPVVEVAPVAVPDAVAYLSEVNWPEGVDWEPVYAHVREHPDGPVAAALSTPLALSLARAVYRHCDRDPAELLGFDGRHAVEDHLVDHIIPAAYAPPPGTLPGEAAADWQREARQAERWLTYLATYLHRHRERDLAWWLMSSRLLSRWVGLPLGIGIGLVTMLVVVVVRVAGQHVDEEAMLTIGLAAAVLAMLTWYAAPPERPPGRVSLTLRGSLHRLRGGFRTGFVLASVVAVTLLGTFGIVVTFTGSWSSRNLAQFLQVAAFVCGAVTVIGLAFAVYEWLDAPSAHSTRATPLGLVRQDRRSSLVGAGLAGTVLGASALPLMTVTVSAAYMVFLALTGWSGEPRFTDVLARVADETGVLRTSEPNLVATVLPGAAFAVLMLLPRAWPRFFLLRLVLATKGRLPWRFVRFLSDARERQLLRQSAGTYQFRHIRLQERLASRSLARDRVAVPRDRVIRRRRLQLAVTGAVLAATFLTLGQVVPKDTSHTTLPTGDITAMALGPDVLVTVDDEGVVRRWDTTRKVSTGKTHMPTIEGNTGADGETDTRVDGVAAREDGAVIYQVIYPVNESSSSELVARRLPWEGNRQLIRADPPEIAADQEPVVMSTGGRRLLITNPQGLVLQNTRTGRTSQVPLNRHLQHSLEAGSESWAVSDNGKLLAPMLSTSGATMITVTDTSSGKRLCEIPDDADLLATDADGTRFATADTDGSTVHLWDSHCKPEKKLSVPGRFPVDTLALAGNGDQLAVAGQGVTRLYDLPPHQS</sequence>
<dbReference type="Pfam" id="PF05729">
    <property type="entry name" value="NACHT"/>
    <property type="match status" value="1"/>
</dbReference>
<evidence type="ECO:0000259" key="3">
    <source>
        <dbReference type="PROSITE" id="PS50837"/>
    </source>
</evidence>
<keyword evidence="5" id="KW-1185">Reference proteome</keyword>
<dbReference type="SUPFAM" id="SSF50969">
    <property type="entry name" value="YVTN repeat-like/Quinoprotein amine dehydrogenase"/>
    <property type="match status" value="1"/>
</dbReference>
<dbReference type="InterPro" id="IPR001680">
    <property type="entry name" value="WD40_rpt"/>
</dbReference>
<reference evidence="4 5" key="1">
    <citation type="submission" date="2021-10" db="EMBL/GenBank/DDBJ databases">
        <title>Streptomyces gossypii sp. nov., isolated from soil collected from cotton field.</title>
        <authorList>
            <person name="Ge X."/>
            <person name="Chen X."/>
            <person name="Liu W."/>
        </authorList>
    </citation>
    <scope>NUCLEOTIDE SEQUENCE [LARGE SCALE GENOMIC DNA]</scope>
    <source>
        <strain evidence="4 5">N2-109</strain>
    </source>
</reference>
<accession>A0ABT2JUG0</accession>
<dbReference type="SMART" id="SM00320">
    <property type="entry name" value="WD40"/>
    <property type="match status" value="3"/>
</dbReference>
<evidence type="ECO:0000256" key="2">
    <source>
        <dbReference type="SAM" id="Phobius"/>
    </source>
</evidence>